<keyword evidence="3" id="KW-1185">Reference proteome</keyword>
<dbReference type="EMBL" id="JAVRHL010000002">
    <property type="protein sequence ID" value="MDT0682129.1"/>
    <property type="molecule type" value="Genomic_DNA"/>
</dbReference>
<reference evidence="2 3" key="1">
    <citation type="submission" date="2023-09" db="EMBL/GenBank/DDBJ databases">
        <authorList>
            <person name="Rey-Velasco X."/>
        </authorList>
    </citation>
    <scope>NUCLEOTIDE SEQUENCE [LARGE SCALE GENOMIC DNA]</scope>
    <source>
        <strain evidence="2 3">F158</strain>
    </source>
</reference>
<dbReference type="InterPro" id="IPR045467">
    <property type="entry name" value="DUF6497"/>
</dbReference>
<evidence type="ECO:0000313" key="2">
    <source>
        <dbReference type="EMBL" id="MDT0682129.1"/>
    </source>
</evidence>
<comment type="caution">
    <text evidence="2">The sequence shown here is derived from an EMBL/GenBank/DDBJ whole genome shotgun (WGS) entry which is preliminary data.</text>
</comment>
<proteinExistence type="predicted"/>
<name>A0ABU3DEI8_9RHOB</name>
<evidence type="ECO:0000313" key="3">
    <source>
        <dbReference type="Proteomes" id="UP001265259"/>
    </source>
</evidence>
<feature type="region of interest" description="Disordered" evidence="1">
    <location>
        <begin position="1"/>
        <end position="27"/>
    </location>
</feature>
<organism evidence="2 3">
    <name type="scientific">Tropicimonas omnivorans</name>
    <dbReference type="NCBI Taxonomy" id="3075590"/>
    <lineage>
        <taxon>Bacteria</taxon>
        <taxon>Pseudomonadati</taxon>
        <taxon>Pseudomonadota</taxon>
        <taxon>Alphaproteobacteria</taxon>
        <taxon>Rhodobacterales</taxon>
        <taxon>Roseobacteraceae</taxon>
        <taxon>Tropicimonas</taxon>
    </lineage>
</organism>
<dbReference type="Pfam" id="PF20107">
    <property type="entry name" value="DUF6497"/>
    <property type="match status" value="1"/>
</dbReference>
<sequence>MRHHPAMIRDRIGSGPRNTTGQGGADQFVGERQLPGIRARSIRAGVGRRRRGLRSISLSLSLLLASAAVAGPLPSGQEVIPLDRFVERQASGETWLILRYLAPRIAAKGGDLDYMAVEADLDALCAEEVSGVDAQKAQDITVILLDRPVERGASDTDATMFIGAYRVEQGACVWQ</sequence>
<dbReference type="RefSeq" id="WP_311689908.1">
    <property type="nucleotide sequence ID" value="NZ_JAVRHL010000002.1"/>
</dbReference>
<gene>
    <name evidence="2" type="ORF">RM543_05495</name>
</gene>
<protein>
    <submittedName>
        <fullName evidence="2">DUF6497 family protein</fullName>
    </submittedName>
</protein>
<accession>A0ABU3DEI8</accession>
<dbReference type="Proteomes" id="UP001265259">
    <property type="component" value="Unassembled WGS sequence"/>
</dbReference>
<evidence type="ECO:0000256" key="1">
    <source>
        <dbReference type="SAM" id="MobiDB-lite"/>
    </source>
</evidence>